<accession>A0A918WR51</accession>
<name>A0A918WR51_9BACT</name>
<feature type="domain" description="N-acetylmuramoyl-L-alanine amidase" evidence="7">
    <location>
        <begin position="1"/>
        <end position="136"/>
    </location>
</feature>
<evidence type="ECO:0000256" key="6">
    <source>
        <dbReference type="ARBA" id="ARBA00023316"/>
    </source>
</evidence>
<reference evidence="8" key="2">
    <citation type="submission" date="2020-09" db="EMBL/GenBank/DDBJ databases">
        <authorList>
            <person name="Sun Q."/>
            <person name="Kim S."/>
        </authorList>
    </citation>
    <scope>NUCLEOTIDE SEQUENCE</scope>
    <source>
        <strain evidence="8">KCTC 12988</strain>
    </source>
</reference>
<dbReference type="PANTHER" id="PTHR30417">
    <property type="entry name" value="N-ACETYLMURAMOYL-L-ALANINE AMIDASE AMID"/>
    <property type="match status" value="1"/>
</dbReference>
<dbReference type="Proteomes" id="UP000644507">
    <property type="component" value="Unassembled WGS sequence"/>
</dbReference>
<dbReference type="GO" id="GO:0030435">
    <property type="term" value="P:sporulation resulting in formation of a cellular spore"/>
    <property type="evidence" value="ECO:0007669"/>
    <property type="project" value="UniProtKB-KW"/>
</dbReference>
<dbReference type="EMBL" id="BMXI01000021">
    <property type="protein sequence ID" value="GHC66582.1"/>
    <property type="molecule type" value="Genomic_DNA"/>
</dbReference>
<dbReference type="InterPro" id="IPR036505">
    <property type="entry name" value="Amidase/PGRP_sf"/>
</dbReference>
<dbReference type="SUPFAM" id="SSF55846">
    <property type="entry name" value="N-acetylmuramoyl-L-alanine amidase-like"/>
    <property type="match status" value="1"/>
</dbReference>
<evidence type="ECO:0000256" key="5">
    <source>
        <dbReference type="ARBA" id="ARBA00023287"/>
    </source>
</evidence>
<organism evidence="8 9">
    <name type="scientific">Roseibacillus persicicus</name>
    <dbReference type="NCBI Taxonomy" id="454148"/>
    <lineage>
        <taxon>Bacteria</taxon>
        <taxon>Pseudomonadati</taxon>
        <taxon>Verrucomicrobiota</taxon>
        <taxon>Verrucomicrobiia</taxon>
        <taxon>Verrucomicrobiales</taxon>
        <taxon>Verrucomicrobiaceae</taxon>
        <taxon>Roseibacillus</taxon>
    </lineage>
</organism>
<keyword evidence="5" id="KW-0178">Competence</keyword>
<dbReference type="GO" id="GO:0009254">
    <property type="term" value="P:peptidoglycan turnover"/>
    <property type="evidence" value="ECO:0007669"/>
    <property type="project" value="TreeGrafter"/>
</dbReference>
<keyword evidence="6" id="KW-0961">Cell wall biogenesis/degradation</keyword>
<evidence type="ECO:0000313" key="9">
    <source>
        <dbReference type="Proteomes" id="UP000644507"/>
    </source>
</evidence>
<comment type="catalytic activity">
    <reaction evidence="1">
        <text>Hydrolyzes the link between N-acetylmuramoyl residues and L-amino acid residues in certain cell-wall glycopeptides.</text>
        <dbReference type="EC" id="3.5.1.28"/>
    </reaction>
</comment>
<proteinExistence type="predicted"/>
<evidence type="ECO:0000256" key="1">
    <source>
        <dbReference type="ARBA" id="ARBA00001561"/>
    </source>
</evidence>
<keyword evidence="3" id="KW-0378">Hydrolase</keyword>
<dbReference type="InterPro" id="IPR002502">
    <property type="entry name" value="Amidase_domain"/>
</dbReference>
<comment type="caution">
    <text evidence="8">The sequence shown here is derived from an EMBL/GenBank/DDBJ whole genome shotgun (WGS) entry which is preliminary data.</text>
</comment>
<dbReference type="PANTHER" id="PTHR30417:SF11">
    <property type="entry name" value="N-ACETYLMURAMOYL-L-ALANINE AMIDASE XLYA"/>
    <property type="match status" value="1"/>
</dbReference>
<dbReference type="SMART" id="SM00644">
    <property type="entry name" value="Ami_2"/>
    <property type="match status" value="1"/>
</dbReference>
<dbReference type="Gene3D" id="3.40.80.10">
    <property type="entry name" value="Peptidoglycan recognition protein-like"/>
    <property type="match status" value="1"/>
</dbReference>
<evidence type="ECO:0000256" key="2">
    <source>
        <dbReference type="ARBA" id="ARBA00011901"/>
    </source>
</evidence>
<dbReference type="GO" id="GO:0071555">
    <property type="term" value="P:cell wall organization"/>
    <property type="evidence" value="ECO:0007669"/>
    <property type="project" value="UniProtKB-KW"/>
</dbReference>
<dbReference type="EC" id="3.5.1.28" evidence="2"/>
<evidence type="ECO:0000259" key="7">
    <source>
        <dbReference type="SMART" id="SM00644"/>
    </source>
</evidence>
<dbReference type="CDD" id="cd06583">
    <property type="entry name" value="PGRP"/>
    <property type="match status" value="1"/>
</dbReference>
<evidence type="ECO:0000313" key="8">
    <source>
        <dbReference type="EMBL" id="GHC66582.1"/>
    </source>
</evidence>
<evidence type="ECO:0000256" key="3">
    <source>
        <dbReference type="ARBA" id="ARBA00022801"/>
    </source>
</evidence>
<reference evidence="8" key="1">
    <citation type="journal article" date="2014" name="Int. J. Syst. Evol. Microbiol.">
        <title>Complete genome sequence of Corynebacterium casei LMG S-19264T (=DSM 44701T), isolated from a smear-ripened cheese.</title>
        <authorList>
            <consortium name="US DOE Joint Genome Institute (JGI-PGF)"/>
            <person name="Walter F."/>
            <person name="Albersmeier A."/>
            <person name="Kalinowski J."/>
            <person name="Ruckert C."/>
        </authorList>
    </citation>
    <scope>NUCLEOTIDE SEQUENCE</scope>
    <source>
        <strain evidence="8">KCTC 12988</strain>
    </source>
</reference>
<dbReference type="Pfam" id="PF01510">
    <property type="entry name" value="Amidase_2"/>
    <property type="match status" value="1"/>
</dbReference>
<protein>
    <recommendedName>
        <fullName evidence="2">N-acetylmuramoyl-L-alanine amidase</fullName>
        <ecNumber evidence="2">3.5.1.28</ecNumber>
    </recommendedName>
</protein>
<dbReference type="InterPro" id="IPR051206">
    <property type="entry name" value="NAMLAA_amidase_2"/>
</dbReference>
<dbReference type="GO" id="GO:0009253">
    <property type="term" value="P:peptidoglycan catabolic process"/>
    <property type="evidence" value="ECO:0007669"/>
    <property type="project" value="InterPro"/>
</dbReference>
<keyword evidence="9" id="KW-1185">Reference proteome</keyword>
<dbReference type="AlphaFoldDB" id="A0A918WR51"/>
<dbReference type="GO" id="GO:0030420">
    <property type="term" value="P:establishment of competence for transformation"/>
    <property type="evidence" value="ECO:0007669"/>
    <property type="project" value="UniProtKB-KW"/>
</dbReference>
<gene>
    <name evidence="8" type="ORF">GCM10007100_38130</name>
</gene>
<dbReference type="GO" id="GO:0008745">
    <property type="term" value="F:N-acetylmuramoyl-L-alanine amidase activity"/>
    <property type="evidence" value="ECO:0007669"/>
    <property type="project" value="UniProtKB-EC"/>
</dbReference>
<sequence>MSPRYITIHSTQNWSAGADSNRHALALKNSKLGRISWHFTTDDRQAVQHLPTSEQGNHADHDGPGNKYSIGIEMCEHPGCSRTSTMERTAKLTAYLMVKHDIPLSRVVPHYHWPRWGKNPPNKNCPHFLMTNGRPGAKWQAYLAKVGRYYNEIRGGGSVYARR</sequence>
<keyword evidence="4" id="KW-0749">Sporulation</keyword>
<evidence type="ECO:0000256" key="4">
    <source>
        <dbReference type="ARBA" id="ARBA00022969"/>
    </source>
</evidence>